<dbReference type="CDD" id="cd00845">
    <property type="entry name" value="MPP_UshA_N_like"/>
    <property type="match status" value="1"/>
</dbReference>
<organism evidence="5 6">
    <name type="scientific">Vagococcus fluvialis</name>
    <dbReference type="NCBI Taxonomy" id="2738"/>
    <lineage>
        <taxon>Bacteria</taxon>
        <taxon>Bacillati</taxon>
        <taxon>Bacillota</taxon>
        <taxon>Bacilli</taxon>
        <taxon>Lactobacillales</taxon>
        <taxon>Enterococcaceae</taxon>
        <taxon>Vagococcus</taxon>
    </lineage>
</organism>
<evidence type="ECO:0000313" key="6">
    <source>
        <dbReference type="Proteomes" id="UP000288197"/>
    </source>
</evidence>
<dbReference type="PROSITE" id="PS00785">
    <property type="entry name" value="5_NUCLEOTIDASE_1"/>
    <property type="match status" value="1"/>
</dbReference>
<dbReference type="InterPro" id="IPR006146">
    <property type="entry name" value="5'-Nucleotdase_CS"/>
</dbReference>
<dbReference type="PIRSF" id="PIRSF036361">
    <property type="entry name" value="YunD"/>
    <property type="match status" value="1"/>
</dbReference>
<evidence type="ECO:0000256" key="2">
    <source>
        <dbReference type="RuleBase" id="RU362119"/>
    </source>
</evidence>
<dbReference type="GO" id="GO:0009166">
    <property type="term" value="P:nucleotide catabolic process"/>
    <property type="evidence" value="ECO:0007669"/>
    <property type="project" value="InterPro"/>
</dbReference>
<gene>
    <name evidence="5" type="ORF">CBF32_10970</name>
</gene>
<dbReference type="Pfam" id="PF02872">
    <property type="entry name" value="5_nucleotid_C"/>
    <property type="match status" value="1"/>
</dbReference>
<sequence>MKETIHLLHTNDLHSHFENWPKIRRYLVDRQTKLKQNNQEYLTLDLGDFMDRFHPLTDATNGLLNIEIMNQINYDYATIGNNEGITNSKQELNALYEDANFQVLLANLLDKDTQNLPEWAKEEVIFTTKEGTRIGIVGLTSPITLTYEPFGWNVLDPISCLKNIIPELSKKTDIIVIMSHLGLPDDKILVENFPEIDVIIESHTHHLFEKGMMYQDCLLAAAGRFGEYIGEVILEIDNKQLVSKKATTIKTNDLEEKTRDIVEIANYKLEGETLLKNDVVGVLPQTLFKETTLMDMTLEAIKDYVGVEVSLLNTGIILTDLFEGEVTKKDLHECLPHPMNLIRVTLKGRDVKRLVYEIEKNRAFLYKFQIVGMKFRGKSFGKMCYDGLAYYKDTKEVTWCGEEIQDEKEYTLATVDHLSFLPFFPTFEIAGKIEIISSDFLRTILGSYIKKNVN</sequence>
<name>A0A430A0N0_9ENTE</name>
<dbReference type="InterPro" id="IPR036907">
    <property type="entry name" value="5'-Nucleotdase_C_sf"/>
</dbReference>
<proteinExistence type="inferred from homology"/>
<dbReference type="EMBL" id="NGJX01000013">
    <property type="protein sequence ID" value="RST99890.1"/>
    <property type="molecule type" value="Genomic_DNA"/>
</dbReference>
<keyword evidence="2" id="KW-0547">Nucleotide-binding</keyword>
<dbReference type="GO" id="GO:0008768">
    <property type="term" value="F:UDP-sugar diphosphatase activity"/>
    <property type="evidence" value="ECO:0007669"/>
    <property type="project" value="TreeGrafter"/>
</dbReference>
<keyword evidence="1" id="KW-0732">Signal</keyword>
<dbReference type="GO" id="GO:0008253">
    <property type="term" value="F:5'-nucleotidase activity"/>
    <property type="evidence" value="ECO:0007669"/>
    <property type="project" value="TreeGrafter"/>
</dbReference>
<dbReference type="SUPFAM" id="SSF56300">
    <property type="entry name" value="Metallo-dependent phosphatases"/>
    <property type="match status" value="1"/>
</dbReference>
<comment type="similarity">
    <text evidence="2">Belongs to the 5'-nucleotidase family.</text>
</comment>
<dbReference type="InterPro" id="IPR004843">
    <property type="entry name" value="Calcineurin-like_PHP"/>
</dbReference>
<dbReference type="Gene3D" id="3.90.780.10">
    <property type="entry name" value="5'-Nucleotidase, C-terminal domain"/>
    <property type="match status" value="1"/>
</dbReference>
<evidence type="ECO:0000259" key="4">
    <source>
        <dbReference type="Pfam" id="PF02872"/>
    </source>
</evidence>
<reference evidence="5 6" key="1">
    <citation type="submission" date="2017-05" db="EMBL/GenBank/DDBJ databases">
        <title>Vagococcus spp. assemblies.</title>
        <authorList>
            <person name="Gulvik C.A."/>
        </authorList>
    </citation>
    <scope>NUCLEOTIDE SEQUENCE [LARGE SCALE GENOMIC DNA]</scope>
    <source>
        <strain evidence="5 6">NCFB 2497</strain>
    </source>
</reference>
<dbReference type="PANTHER" id="PTHR11575:SF23">
    <property type="entry name" value="5-NUCLEOTIDASE FAMILY PROTEIN"/>
    <property type="match status" value="1"/>
</dbReference>
<evidence type="ECO:0000256" key="1">
    <source>
        <dbReference type="ARBA" id="ARBA00022729"/>
    </source>
</evidence>
<dbReference type="InterPro" id="IPR029052">
    <property type="entry name" value="Metallo-depent_PP-like"/>
</dbReference>
<evidence type="ECO:0000313" key="5">
    <source>
        <dbReference type="EMBL" id="RST99890.1"/>
    </source>
</evidence>
<feature type="domain" description="Calcineurin-like phosphoesterase" evidence="3">
    <location>
        <begin position="6"/>
        <end position="206"/>
    </location>
</feature>
<dbReference type="GO" id="GO:0030288">
    <property type="term" value="C:outer membrane-bounded periplasmic space"/>
    <property type="evidence" value="ECO:0007669"/>
    <property type="project" value="TreeGrafter"/>
</dbReference>
<dbReference type="GO" id="GO:0046872">
    <property type="term" value="F:metal ion binding"/>
    <property type="evidence" value="ECO:0007669"/>
    <property type="project" value="InterPro"/>
</dbReference>
<dbReference type="OrthoDB" id="9793179at2"/>
<dbReference type="GeneID" id="63147249"/>
<dbReference type="InterPro" id="IPR006179">
    <property type="entry name" value="5_nucleotidase/apyrase"/>
</dbReference>
<keyword evidence="2" id="KW-0378">Hydrolase</keyword>
<dbReference type="InterPro" id="IPR011240">
    <property type="entry name" value="Pesterase_YunD"/>
</dbReference>
<keyword evidence="6" id="KW-1185">Reference proteome</keyword>
<dbReference type="SUPFAM" id="SSF55816">
    <property type="entry name" value="5'-nucleotidase (syn. UDP-sugar hydrolase), C-terminal domain"/>
    <property type="match status" value="1"/>
</dbReference>
<protein>
    <submittedName>
        <fullName evidence="5">Multifunctional 2',3'-cyclic-nucleotide 2'-phosphodiesterase/5'-nucleotidase/3'-nucleotidase</fullName>
    </submittedName>
</protein>
<dbReference type="Gene3D" id="3.60.21.10">
    <property type="match status" value="1"/>
</dbReference>
<comment type="caution">
    <text evidence="5">The sequence shown here is derived from an EMBL/GenBank/DDBJ whole genome shotgun (WGS) entry which is preliminary data.</text>
</comment>
<accession>A0A430A0N0</accession>
<evidence type="ECO:0000259" key="3">
    <source>
        <dbReference type="Pfam" id="PF00149"/>
    </source>
</evidence>
<dbReference type="Pfam" id="PF00149">
    <property type="entry name" value="Metallophos"/>
    <property type="match status" value="1"/>
</dbReference>
<dbReference type="Proteomes" id="UP000288197">
    <property type="component" value="Unassembled WGS sequence"/>
</dbReference>
<dbReference type="RefSeq" id="WP_114290317.1">
    <property type="nucleotide sequence ID" value="NZ_CP081461.1"/>
</dbReference>
<dbReference type="GO" id="GO:0000166">
    <property type="term" value="F:nucleotide binding"/>
    <property type="evidence" value="ECO:0007669"/>
    <property type="project" value="UniProtKB-KW"/>
</dbReference>
<feature type="domain" description="5'-Nucleotidase C-terminal" evidence="4">
    <location>
        <begin position="288"/>
        <end position="418"/>
    </location>
</feature>
<dbReference type="PANTHER" id="PTHR11575">
    <property type="entry name" value="5'-NUCLEOTIDASE-RELATED"/>
    <property type="match status" value="1"/>
</dbReference>
<dbReference type="InterPro" id="IPR008334">
    <property type="entry name" value="5'-Nucleotdase_C"/>
</dbReference>
<dbReference type="PRINTS" id="PR01607">
    <property type="entry name" value="APYRASEFAMLY"/>
</dbReference>
<dbReference type="AlphaFoldDB" id="A0A430A0N0"/>